<dbReference type="Proteomes" id="UP000053263">
    <property type="component" value="Unassembled WGS sequence"/>
</dbReference>
<evidence type="ECO:0000313" key="3">
    <source>
        <dbReference type="Proteomes" id="UP000053263"/>
    </source>
</evidence>
<accession>A0A0C9SKX1</accession>
<feature type="region of interest" description="Disordered" evidence="1">
    <location>
        <begin position="28"/>
        <end position="90"/>
    </location>
</feature>
<dbReference type="EMBL" id="KN832571">
    <property type="protein sequence ID" value="KII84476.1"/>
    <property type="molecule type" value="Genomic_DNA"/>
</dbReference>
<evidence type="ECO:0000256" key="1">
    <source>
        <dbReference type="SAM" id="MobiDB-lite"/>
    </source>
</evidence>
<dbReference type="AlphaFoldDB" id="A0A0C9SKX1"/>
<dbReference type="HOGENOM" id="CLU_2441793_0_0_1"/>
<protein>
    <submittedName>
        <fullName evidence="2">Uncharacterized protein</fullName>
    </submittedName>
</protein>
<name>A0A0C9SKX1_PLICR</name>
<sequence length="90" mass="9769">MTHPSQLRGGCLSGIFYSFRITMHRDDAHPPLTPTSALALAPHSSPTPSSAPAALTRVPAALTHARRTHPRPRPCKVPTKEKVEAFKPLK</sequence>
<gene>
    <name evidence="2" type="ORF">PLICRDRAFT_179707</name>
</gene>
<reference evidence="2 3" key="1">
    <citation type="submission" date="2014-06" db="EMBL/GenBank/DDBJ databases">
        <title>Evolutionary Origins and Diversification of the Mycorrhizal Mutualists.</title>
        <authorList>
            <consortium name="DOE Joint Genome Institute"/>
            <consortium name="Mycorrhizal Genomics Consortium"/>
            <person name="Kohler A."/>
            <person name="Kuo A."/>
            <person name="Nagy L.G."/>
            <person name="Floudas D."/>
            <person name="Copeland A."/>
            <person name="Barry K.W."/>
            <person name="Cichocki N."/>
            <person name="Veneault-Fourrey C."/>
            <person name="LaButti K."/>
            <person name="Lindquist E.A."/>
            <person name="Lipzen A."/>
            <person name="Lundell T."/>
            <person name="Morin E."/>
            <person name="Murat C."/>
            <person name="Riley R."/>
            <person name="Ohm R."/>
            <person name="Sun H."/>
            <person name="Tunlid A."/>
            <person name="Henrissat B."/>
            <person name="Grigoriev I.V."/>
            <person name="Hibbett D.S."/>
            <person name="Martin F."/>
        </authorList>
    </citation>
    <scope>NUCLEOTIDE SEQUENCE [LARGE SCALE GENOMIC DNA]</scope>
    <source>
        <strain evidence="2 3">FD-325 SS-3</strain>
    </source>
</reference>
<feature type="compositionally biased region" description="Low complexity" evidence="1">
    <location>
        <begin position="34"/>
        <end position="56"/>
    </location>
</feature>
<feature type="compositionally biased region" description="Basic and acidic residues" evidence="1">
    <location>
        <begin position="78"/>
        <end position="90"/>
    </location>
</feature>
<keyword evidence="3" id="KW-1185">Reference proteome</keyword>
<feature type="compositionally biased region" description="Basic residues" evidence="1">
    <location>
        <begin position="64"/>
        <end position="74"/>
    </location>
</feature>
<organism evidence="2 3">
    <name type="scientific">Plicaturopsis crispa FD-325 SS-3</name>
    <dbReference type="NCBI Taxonomy" id="944288"/>
    <lineage>
        <taxon>Eukaryota</taxon>
        <taxon>Fungi</taxon>
        <taxon>Dikarya</taxon>
        <taxon>Basidiomycota</taxon>
        <taxon>Agaricomycotina</taxon>
        <taxon>Agaricomycetes</taxon>
        <taxon>Agaricomycetidae</taxon>
        <taxon>Amylocorticiales</taxon>
        <taxon>Amylocorticiaceae</taxon>
        <taxon>Plicatura</taxon>
        <taxon>Plicaturopsis crispa</taxon>
    </lineage>
</organism>
<evidence type="ECO:0000313" key="2">
    <source>
        <dbReference type="EMBL" id="KII84476.1"/>
    </source>
</evidence>
<proteinExistence type="predicted"/>